<proteinExistence type="predicted"/>
<name>A0A0R3W020_TAEAS</name>
<protein>
    <submittedName>
        <fullName evidence="1">GNAT family N-acetyltransferase</fullName>
    </submittedName>
</protein>
<dbReference type="WBParaSite" id="TASK_0000301401-mRNA-1">
    <property type="protein sequence ID" value="TASK_0000301401-mRNA-1"/>
    <property type="gene ID" value="TASK_0000301401"/>
</dbReference>
<organism evidence="1">
    <name type="scientific">Taenia asiatica</name>
    <name type="common">Asian tapeworm</name>
    <dbReference type="NCBI Taxonomy" id="60517"/>
    <lineage>
        <taxon>Eukaryota</taxon>
        <taxon>Metazoa</taxon>
        <taxon>Spiralia</taxon>
        <taxon>Lophotrochozoa</taxon>
        <taxon>Platyhelminthes</taxon>
        <taxon>Cestoda</taxon>
        <taxon>Eucestoda</taxon>
        <taxon>Cyclophyllidea</taxon>
        <taxon>Taeniidae</taxon>
        <taxon>Taenia</taxon>
    </lineage>
</organism>
<sequence length="68" mass="7439">LTTWPLRQSGITSALMQTVDASSVPVLRLLSKDRIPHSKFKVGYPVVTDDMTLAEVCILKPENRAVSG</sequence>
<accession>A0A0R3W020</accession>
<dbReference type="AlphaFoldDB" id="A0A0R3W020"/>
<reference evidence="1" key="1">
    <citation type="submission" date="2017-02" db="UniProtKB">
        <authorList>
            <consortium name="WormBaseParasite"/>
        </authorList>
    </citation>
    <scope>IDENTIFICATION</scope>
</reference>
<evidence type="ECO:0000313" key="1">
    <source>
        <dbReference type="WBParaSite" id="TASK_0000301401-mRNA-1"/>
    </source>
</evidence>